<keyword evidence="2" id="KW-1133">Transmembrane helix</keyword>
<name>A0A699GQZ6_TANCI</name>
<feature type="domain" description="Reverse transcriptase Ty1/copia-type" evidence="3">
    <location>
        <begin position="53"/>
        <end position="104"/>
    </location>
</feature>
<dbReference type="Pfam" id="PF07727">
    <property type="entry name" value="RVT_2"/>
    <property type="match status" value="1"/>
</dbReference>
<proteinExistence type="predicted"/>
<protein>
    <submittedName>
        <fullName evidence="4">Copia protein</fullName>
    </submittedName>
</protein>
<gene>
    <name evidence="4" type="ORF">Tci_153742</name>
</gene>
<evidence type="ECO:0000313" key="4">
    <source>
        <dbReference type="EMBL" id="GEV81765.1"/>
    </source>
</evidence>
<evidence type="ECO:0000256" key="2">
    <source>
        <dbReference type="SAM" id="Phobius"/>
    </source>
</evidence>
<keyword evidence="2" id="KW-0472">Membrane</keyword>
<keyword evidence="2" id="KW-0812">Transmembrane</keyword>
<dbReference type="AlphaFoldDB" id="A0A699GQZ6"/>
<organism evidence="4">
    <name type="scientific">Tanacetum cinerariifolium</name>
    <name type="common">Dalmatian daisy</name>
    <name type="synonym">Chrysanthemum cinerariifolium</name>
    <dbReference type="NCBI Taxonomy" id="118510"/>
    <lineage>
        <taxon>Eukaryota</taxon>
        <taxon>Viridiplantae</taxon>
        <taxon>Streptophyta</taxon>
        <taxon>Embryophyta</taxon>
        <taxon>Tracheophyta</taxon>
        <taxon>Spermatophyta</taxon>
        <taxon>Magnoliopsida</taxon>
        <taxon>eudicotyledons</taxon>
        <taxon>Gunneridae</taxon>
        <taxon>Pentapetalae</taxon>
        <taxon>asterids</taxon>
        <taxon>campanulids</taxon>
        <taxon>Asterales</taxon>
        <taxon>Asteraceae</taxon>
        <taxon>Asteroideae</taxon>
        <taxon>Anthemideae</taxon>
        <taxon>Anthemidinae</taxon>
        <taxon>Tanacetum</taxon>
    </lineage>
</organism>
<feature type="transmembrane region" description="Helical" evidence="2">
    <location>
        <begin position="135"/>
        <end position="153"/>
    </location>
</feature>
<dbReference type="InterPro" id="IPR013103">
    <property type="entry name" value="RVT_2"/>
</dbReference>
<accession>A0A699GQZ6</accession>
<sequence>MKVKESLHVTFDETPPSPKTSPLEDDDLVEEESIEVNKTRPLGNDVKDKCLENVKSEFLNRFINEEVYVAQPPGFVDFAKPNHVYKLKKALYGLKQAPKATYMTSRNPSHENMSGKSNTMINLSPRTWRLGASTFGARLIGVLFFFLSFLAIFENYSTKKTTAKVQQRASDL</sequence>
<feature type="compositionally biased region" description="Basic and acidic residues" evidence="1">
    <location>
        <begin position="1"/>
        <end position="11"/>
    </location>
</feature>
<dbReference type="EMBL" id="BKCJ010035277">
    <property type="protein sequence ID" value="GEV81765.1"/>
    <property type="molecule type" value="Genomic_DNA"/>
</dbReference>
<comment type="caution">
    <text evidence="4">The sequence shown here is derived from an EMBL/GenBank/DDBJ whole genome shotgun (WGS) entry which is preliminary data.</text>
</comment>
<reference evidence="4" key="1">
    <citation type="journal article" date="2019" name="Sci. Rep.">
        <title>Draft genome of Tanacetum cinerariifolium, the natural source of mosquito coil.</title>
        <authorList>
            <person name="Yamashiro T."/>
            <person name="Shiraishi A."/>
            <person name="Satake H."/>
            <person name="Nakayama K."/>
        </authorList>
    </citation>
    <scope>NUCLEOTIDE SEQUENCE</scope>
</reference>
<evidence type="ECO:0000256" key="1">
    <source>
        <dbReference type="SAM" id="MobiDB-lite"/>
    </source>
</evidence>
<evidence type="ECO:0000259" key="3">
    <source>
        <dbReference type="Pfam" id="PF07727"/>
    </source>
</evidence>
<feature type="region of interest" description="Disordered" evidence="1">
    <location>
        <begin position="1"/>
        <end position="29"/>
    </location>
</feature>